<dbReference type="PANTHER" id="PTHR31460">
    <property type="match status" value="1"/>
</dbReference>
<accession>A0A6G4X536</accession>
<name>A0A6G4X536_9ACTN</name>
<dbReference type="InterPro" id="IPR053224">
    <property type="entry name" value="Sensory_adhesion_molecule"/>
</dbReference>
<evidence type="ECO:0000256" key="1">
    <source>
        <dbReference type="SAM" id="MobiDB-lite"/>
    </source>
</evidence>
<dbReference type="AlphaFoldDB" id="A0A6G4X536"/>
<organism evidence="3 4">
    <name type="scientific">Streptomyces boncukensis</name>
    <dbReference type="NCBI Taxonomy" id="2711219"/>
    <lineage>
        <taxon>Bacteria</taxon>
        <taxon>Bacillati</taxon>
        <taxon>Actinomycetota</taxon>
        <taxon>Actinomycetes</taxon>
        <taxon>Kitasatosporales</taxon>
        <taxon>Streptomycetaceae</taxon>
        <taxon>Streptomyces</taxon>
    </lineage>
</organism>
<feature type="chain" id="PRO_5026074464" description="Superoxide dismutase" evidence="2">
    <location>
        <begin position="30"/>
        <end position="340"/>
    </location>
</feature>
<dbReference type="Proteomes" id="UP000477722">
    <property type="component" value="Unassembled WGS sequence"/>
</dbReference>
<dbReference type="PANTHER" id="PTHR31460:SF3">
    <property type="entry name" value="MESOCENTIN"/>
    <property type="match status" value="1"/>
</dbReference>
<dbReference type="EMBL" id="JAAKZZ010000501">
    <property type="protein sequence ID" value="NGO72635.1"/>
    <property type="molecule type" value="Genomic_DNA"/>
</dbReference>
<dbReference type="PROSITE" id="PS51318">
    <property type="entry name" value="TAT"/>
    <property type="match status" value="1"/>
</dbReference>
<feature type="signal peptide" evidence="2">
    <location>
        <begin position="1"/>
        <end position="29"/>
    </location>
</feature>
<dbReference type="InterPro" id="IPR011042">
    <property type="entry name" value="6-blade_b-propeller_TolB-like"/>
</dbReference>
<feature type="non-terminal residue" evidence="3">
    <location>
        <position position="1"/>
    </location>
</feature>
<evidence type="ECO:0008006" key="5">
    <source>
        <dbReference type="Google" id="ProtNLM"/>
    </source>
</evidence>
<proteinExistence type="predicted"/>
<keyword evidence="2" id="KW-0732">Signal</keyword>
<gene>
    <name evidence="3" type="ORF">G5C65_30635</name>
</gene>
<keyword evidence="4" id="KW-1185">Reference proteome</keyword>
<dbReference type="SUPFAM" id="SSF63829">
    <property type="entry name" value="Calcium-dependent phosphotriesterase"/>
    <property type="match status" value="1"/>
</dbReference>
<reference evidence="3 4" key="1">
    <citation type="submission" date="2020-02" db="EMBL/GenBank/DDBJ databases">
        <title>Whole-genome analyses of novel actinobacteria.</title>
        <authorList>
            <person name="Sahin N."/>
            <person name="Tatar D."/>
        </authorList>
    </citation>
    <scope>NUCLEOTIDE SEQUENCE [LARGE SCALE GENOMIC DNA]</scope>
    <source>
        <strain evidence="3 4">SB3404</strain>
    </source>
</reference>
<comment type="caution">
    <text evidence="3">The sequence shown here is derived from an EMBL/GenBank/DDBJ whole genome shotgun (WGS) entry which is preliminary data.</text>
</comment>
<dbReference type="RefSeq" id="WP_165302312.1">
    <property type="nucleotide sequence ID" value="NZ_JAAKZZ010000501.1"/>
</dbReference>
<evidence type="ECO:0000313" key="3">
    <source>
        <dbReference type="EMBL" id="NGO72635.1"/>
    </source>
</evidence>
<protein>
    <recommendedName>
        <fullName evidence="5">Superoxide dismutase</fullName>
    </recommendedName>
</protein>
<dbReference type="Gene3D" id="2.120.10.30">
    <property type="entry name" value="TolB, C-terminal domain"/>
    <property type="match status" value="1"/>
</dbReference>
<evidence type="ECO:0000256" key="2">
    <source>
        <dbReference type="SAM" id="SignalP"/>
    </source>
</evidence>
<feature type="region of interest" description="Disordered" evidence="1">
    <location>
        <begin position="84"/>
        <end position="104"/>
    </location>
</feature>
<sequence>SRPSRRGVLAATAAGALTVAAGGASTAHARPAADASADDSAIPDAYVLPGDRAFPSGHAYDPRTGQLYVGSAADGTLYRGQVTRPRLRPWSPDGTDGRSTTSGMTVDGAGRLYVGGADTGTLRIYQTSTGRLLARLRGVPDGFVNEVTVADDGTAYATDSFRPVIYRVTRSGWRWRMERWLDVSETPIDWIDGQHNLNGILAVGRRLLTVNSNTGQLWRVDQRTGAAREVDLGGHTLPNGDGLAWHDGHLYVVQGNINDTPGLVPQVAVLRMSPDLTRGRYTARIVPPGGFRHPSSVTLALAHGRINVVNSQYNRWINGLPPEVLPFTVSSVPLRDAVPV</sequence>
<evidence type="ECO:0000313" key="4">
    <source>
        <dbReference type="Proteomes" id="UP000477722"/>
    </source>
</evidence>
<dbReference type="InterPro" id="IPR006311">
    <property type="entry name" value="TAT_signal"/>
</dbReference>